<dbReference type="FunFam" id="3.40.50.300:FF:000016">
    <property type="entry name" value="Oligopeptide ABC transporter ATP-binding component"/>
    <property type="match status" value="1"/>
</dbReference>
<organism evidence="6 7">
    <name type="scientific">Nocardia transvalensis</name>
    <dbReference type="NCBI Taxonomy" id="37333"/>
    <lineage>
        <taxon>Bacteria</taxon>
        <taxon>Bacillati</taxon>
        <taxon>Actinomycetota</taxon>
        <taxon>Actinomycetes</taxon>
        <taxon>Mycobacteriales</taxon>
        <taxon>Nocardiaceae</taxon>
        <taxon>Nocardia</taxon>
    </lineage>
</organism>
<sequence>MSAEAREPLLRIDDLRVEYRGDDAVTTAVAGASLTVSPGETVALVGESGSGKSTLAHAVIGLLTGGTVTGGRIHFAGERIDDAPRRRLRQLRGARIGLVPQDPGTSLNPVLRIGDQVAEALRVHGRATRRTGWAQAQQILTDAGLDRPELRARQYPQDLSGGQRQRVLIGMALACAPDLVIADEPTSALDVTVQRRILDHLAARTAESGTAVLLITHDLGVAADRADRIAVMRGGEIVETGATAEVLANPRHEYTRRLLSAVPSMDTATRPERPAAASPLLSAASVRKTFRIGPGATLTAVNDASLHIDRGETLALVGESGSGKTTTARIVARLEPSDAGTLSFDGQDIGGLRGGRLRELRRRIQVVYQNPYASLDPKLTIAQTVAEPLRAFGIGDRRERRARVAELLDQVALPAEYADRRPGALSGGQRQRVAIARALALHPDLVVLDEPVSALDVSVQAQILELLERLQRDLDLSYLFITHDLAVVRRIADRVAVMRSGEIVETARTAELFAAPRHEYTRELLSAVPGAGATPIERTA</sequence>
<evidence type="ECO:0000259" key="5">
    <source>
        <dbReference type="PROSITE" id="PS50893"/>
    </source>
</evidence>
<evidence type="ECO:0000256" key="4">
    <source>
        <dbReference type="ARBA" id="ARBA00022840"/>
    </source>
</evidence>
<evidence type="ECO:0000313" key="7">
    <source>
        <dbReference type="Proteomes" id="UP000540412"/>
    </source>
</evidence>
<keyword evidence="3" id="KW-0547">Nucleotide-binding</keyword>
<dbReference type="GO" id="GO:0005524">
    <property type="term" value="F:ATP binding"/>
    <property type="evidence" value="ECO:0007669"/>
    <property type="project" value="UniProtKB-KW"/>
</dbReference>
<feature type="domain" description="ABC transporter" evidence="5">
    <location>
        <begin position="10"/>
        <end position="259"/>
    </location>
</feature>
<keyword evidence="4 6" id="KW-0067">ATP-binding</keyword>
<evidence type="ECO:0000256" key="2">
    <source>
        <dbReference type="ARBA" id="ARBA00022448"/>
    </source>
</evidence>
<dbReference type="InterPro" id="IPR027417">
    <property type="entry name" value="P-loop_NTPase"/>
</dbReference>
<accession>A0A7W9PCA8</accession>
<dbReference type="PANTHER" id="PTHR43776">
    <property type="entry name" value="TRANSPORT ATP-BINDING PROTEIN"/>
    <property type="match status" value="1"/>
</dbReference>
<dbReference type="InterPro" id="IPR017871">
    <property type="entry name" value="ABC_transporter-like_CS"/>
</dbReference>
<comment type="similarity">
    <text evidence="1">Belongs to the ABC transporter superfamily.</text>
</comment>
<protein>
    <submittedName>
        <fullName evidence="6">Peptide/nickel transport system ATP-binding protein</fullName>
    </submittedName>
</protein>
<dbReference type="PROSITE" id="PS00211">
    <property type="entry name" value="ABC_TRANSPORTER_1"/>
    <property type="match status" value="2"/>
</dbReference>
<dbReference type="PROSITE" id="PS50893">
    <property type="entry name" value="ABC_TRANSPORTER_2"/>
    <property type="match status" value="2"/>
</dbReference>
<comment type="caution">
    <text evidence="6">The sequence shown here is derived from an EMBL/GenBank/DDBJ whole genome shotgun (WGS) entry which is preliminary data.</text>
</comment>
<dbReference type="GO" id="GO:0055085">
    <property type="term" value="P:transmembrane transport"/>
    <property type="evidence" value="ECO:0007669"/>
    <property type="project" value="UniProtKB-ARBA"/>
</dbReference>
<dbReference type="Pfam" id="PF08352">
    <property type="entry name" value="oligo_HPY"/>
    <property type="match status" value="2"/>
</dbReference>
<dbReference type="SUPFAM" id="SSF52540">
    <property type="entry name" value="P-loop containing nucleoside triphosphate hydrolases"/>
    <property type="match status" value="2"/>
</dbReference>
<dbReference type="PANTHER" id="PTHR43776:SF7">
    <property type="entry name" value="D,D-DIPEPTIDE TRANSPORT ATP-BINDING PROTEIN DDPF-RELATED"/>
    <property type="match status" value="1"/>
</dbReference>
<evidence type="ECO:0000256" key="1">
    <source>
        <dbReference type="ARBA" id="ARBA00005417"/>
    </source>
</evidence>
<name>A0A7W9PCA8_9NOCA</name>
<dbReference type="CDD" id="cd03257">
    <property type="entry name" value="ABC_NikE_OppD_transporters"/>
    <property type="match status" value="2"/>
</dbReference>
<dbReference type="GO" id="GO:0015833">
    <property type="term" value="P:peptide transport"/>
    <property type="evidence" value="ECO:0007669"/>
    <property type="project" value="InterPro"/>
</dbReference>
<evidence type="ECO:0000256" key="3">
    <source>
        <dbReference type="ARBA" id="ARBA00022741"/>
    </source>
</evidence>
<dbReference type="NCBIfam" id="NF008453">
    <property type="entry name" value="PRK11308.1"/>
    <property type="match status" value="2"/>
</dbReference>
<keyword evidence="2" id="KW-0813">Transport</keyword>
<dbReference type="InterPro" id="IPR013563">
    <property type="entry name" value="Oligopep_ABC_C"/>
</dbReference>
<proteinExistence type="inferred from homology"/>
<dbReference type="RefSeq" id="WP_040744760.1">
    <property type="nucleotide sequence ID" value="NZ_JACHIT010000001.1"/>
</dbReference>
<dbReference type="Proteomes" id="UP000540412">
    <property type="component" value="Unassembled WGS sequence"/>
</dbReference>
<dbReference type="EMBL" id="JACHIT010000001">
    <property type="protein sequence ID" value="MBB5913526.1"/>
    <property type="molecule type" value="Genomic_DNA"/>
</dbReference>
<dbReference type="InterPro" id="IPR003439">
    <property type="entry name" value="ABC_transporter-like_ATP-bd"/>
</dbReference>
<dbReference type="AlphaFoldDB" id="A0A7W9PCA8"/>
<feature type="domain" description="ABC transporter" evidence="5">
    <location>
        <begin position="281"/>
        <end position="525"/>
    </location>
</feature>
<dbReference type="InterPro" id="IPR003593">
    <property type="entry name" value="AAA+_ATPase"/>
</dbReference>
<keyword evidence="7" id="KW-1185">Reference proteome</keyword>
<evidence type="ECO:0000313" key="6">
    <source>
        <dbReference type="EMBL" id="MBB5913526.1"/>
    </source>
</evidence>
<gene>
    <name evidence="6" type="ORF">BJY24_002393</name>
</gene>
<dbReference type="InterPro" id="IPR050319">
    <property type="entry name" value="ABC_transp_ATP-bind"/>
</dbReference>
<dbReference type="SMART" id="SM00382">
    <property type="entry name" value="AAA"/>
    <property type="match status" value="2"/>
</dbReference>
<dbReference type="Gene3D" id="3.40.50.300">
    <property type="entry name" value="P-loop containing nucleotide triphosphate hydrolases"/>
    <property type="match status" value="2"/>
</dbReference>
<dbReference type="Pfam" id="PF00005">
    <property type="entry name" value="ABC_tran"/>
    <property type="match status" value="2"/>
</dbReference>
<dbReference type="GO" id="GO:0016887">
    <property type="term" value="F:ATP hydrolysis activity"/>
    <property type="evidence" value="ECO:0007669"/>
    <property type="project" value="InterPro"/>
</dbReference>
<reference evidence="6 7" key="1">
    <citation type="submission" date="2020-08" db="EMBL/GenBank/DDBJ databases">
        <title>Sequencing the genomes of 1000 actinobacteria strains.</title>
        <authorList>
            <person name="Klenk H.-P."/>
        </authorList>
    </citation>
    <scope>NUCLEOTIDE SEQUENCE [LARGE SCALE GENOMIC DNA]</scope>
    <source>
        <strain evidence="6 7">DSM 43582</strain>
    </source>
</reference>
<dbReference type="NCBIfam" id="NF007739">
    <property type="entry name" value="PRK10419.1"/>
    <property type="match status" value="2"/>
</dbReference>